<dbReference type="Proteomes" id="UP000325081">
    <property type="component" value="Unassembled WGS sequence"/>
</dbReference>
<organism evidence="1 2">
    <name type="scientific">Striga asiatica</name>
    <name type="common">Asiatic witchweed</name>
    <name type="synonym">Buchnera asiatica</name>
    <dbReference type="NCBI Taxonomy" id="4170"/>
    <lineage>
        <taxon>Eukaryota</taxon>
        <taxon>Viridiplantae</taxon>
        <taxon>Streptophyta</taxon>
        <taxon>Embryophyta</taxon>
        <taxon>Tracheophyta</taxon>
        <taxon>Spermatophyta</taxon>
        <taxon>Magnoliopsida</taxon>
        <taxon>eudicotyledons</taxon>
        <taxon>Gunneridae</taxon>
        <taxon>Pentapetalae</taxon>
        <taxon>asterids</taxon>
        <taxon>lamiids</taxon>
        <taxon>Lamiales</taxon>
        <taxon>Orobanchaceae</taxon>
        <taxon>Buchnereae</taxon>
        <taxon>Striga</taxon>
    </lineage>
</organism>
<gene>
    <name evidence="1" type="ORF">STAS_01781</name>
</gene>
<dbReference type="AlphaFoldDB" id="A0A5A7P0L1"/>
<protein>
    <submittedName>
        <fullName evidence="1">Adenylate cyclase</fullName>
    </submittedName>
</protein>
<proteinExistence type="predicted"/>
<dbReference type="EMBL" id="BKCP01000891">
    <property type="protein sequence ID" value="GER26147.1"/>
    <property type="molecule type" value="Genomic_DNA"/>
</dbReference>
<keyword evidence="2" id="KW-1185">Reference proteome</keyword>
<accession>A0A5A7P0L1</accession>
<evidence type="ECO:0000313" key="1">
    <source>
        <dbReference type="EMBL" id="GER26147.1"/>
    </source>
</evidence>
<reference evidence="2" key="1">
    <citation type="journal article" date="2019" name="Curr. Biol.">
        <title>Genome Sequence of Striga asiatica Provides Insight into the Evolution of Plant Parasitism.</title>
        <authorList>
            <person name="Yoshida S."/>
            <person name="Kim S."/>
            <person name="Wafula E.K."/>
            <person name="Tanskanen J."/>
            <person name="Kim Y.M."/>
            <person name="Honaas L."/>
            <person name="Yang Z."/>
            <person name="Spallek T."/>
            <person name="Conn C.E."/>
            <person name="Ichihashi Y."/>
            <person name="Cheong K."/>
            <person name="Cui S."/>
            <person name="Der J.P."/>
            <person name="Gundlach H."/>
            <person name="Jiao Y."/>
            <person name="Hori C."/>
            <person name="Ishida J.K."/>
            <person name="Kasahara H."/>
            <person name="Kiba T."/>
            <person name="Kim M.S."/>
            <person name="Koo N."/>
            <person name="Laohavisit A."/>
            <person name="Lee Y.H."/>
            <person name="Lumba S."/>
            <person name="McCourt P."/>
            <person name="Mortimer J.C."/>
            <person name="Mutuku J.M."/>
            <person name="Nomura T."/>
            <person name="Sasaki-Sekimoto Y."/>
            <person name="Seto Y."/>
            <person name="Wang Y."/>
            <person name="Wakatake T."/>
            <person name="Sakakibara H."/>
            <person name="Demura T."/>
            <person name="Yamaguchi S."/>
            <person name="Yoneyama K."/>
            <person name="Manabe R.I."/>
            <person name="Nelson D.C."/>
            <person name="Schulman A.H."/>
            <person name="Timko M.P."/>
            <person name="dePamphilis C.W."/>
            <person name="Choi D."/>
            <person name="Shirasu K."/>
        </authorList>
    </citation>
    <scope>NUCLEOTIDE SEQUENCE [LARGE SCALE GENOMIC DNA]</scope>
    <source>
        <strain evidence="2">cv. UVA1</strain>
    </source>
</reference>
<evidence type="ECO:0000313" key="2">
    <source>
        <dbReference type="Proteomes" id="UP000325081"/>
    </source>
</evidence>
<name>A0A5A7P0L1_STRAF</name>
<comment type="caution">
    <text evidence="1">The sequence shown here is derived from an EMBL/GenBank/DDBJ whole genome shotgun (WGS) entry which is preliminary data.</text>
</comment>
<sequence>MSTSTHEFILEGKDDPSGGLCITLKQLGKNANETTLGCPSILTQTYRKDWHNGEQKQNNETIIKEPHGQAFLAKSEYRCYCFTMGLLKVTEVVDGQQMGT</sequence>